<protein>
    <submittedName>
        <fullName evidence="1">Uncharacterized protein</fullName>
    </submittedName>
</protein>
<reference evidence="1" key="1">
    <citation type="journal article" date="2020" name="Stud. Mycol.">
        <title>101 Dothideomycetes genomes: a test case for predicting lifestyles and emergence of pathogens.</title>
        <authorList>
            <person name="Haridas S."/>
            <person name="Albert R."/>
            <person name="Binder M."/>
            <person name="Bloem J."/>
            <person name="Labutti K."/>
            <person name="Salamov A."/>
            <person name="Andreopoulos B."/>
            <person name="Baker S."/>
            <person name="Barry K."/>
            <person name="Bills G."/>
            <person name="Bluhm B."/>
            <person name="Cannon C."/>
            <person name="Castanera R."/>
            <person name="Culley D."/>
            <person name="Daum C."/>
            <person name="Ezra D."/>
            <person name="Gonzalez J."/>
            <person name="Henrissat B."/>
            <person name="Kuo A."/>
            <person name="Liang C."/>
            <person name="Lipzen A."/>
            <person name="Lutzoni F."/>
            <person name="Magnuson J."/>
            <person name="Mondo S."/>
            <person name="Nolan M."/>
            <person name="Ohm R."/>
            <person name="Pangilinan J."/>
            <person name="Park H.-J."/>
            <person name="Ramirez L."/>
            <person name="Alfaro M."/>
            <person name="Sun H."/>
            <person name="Tritt A."/>
            <person name="Yoshinaga Y."/>
            <person name="Zwiers L.-H."/>
            <person name="Turgeon B."/>
            <person name="Goodwin S."/>
            <person name="Spatafora J."/>
            <person name="Crous P."/>
            <person name="Grigoriev I."/>
        </authorList>
    </citation>
    <scope>NUCLEOTIDE SEQUENCE</scope>
    <source>
        <strain evidence="1">CBS 525.71</strain>
    </source>
</reference>
<proteinExistence type="predicted"/>
<evidence type="ECO:0000313" key="1">
    <source>
        <dbReference type="EMBL" id="KAF2621199.1"/>
    </source>
</evidence>
<dbReference type="Proteomes" id="UP000799754">
    <property type="component" value="Unassembled WGS sequence"/>
</dbReference>
<comment type="caution">
    <text evidence="1">The sequence shown here is derived from an EMBL/GenBank/DDBJ whole genome shotgun (WGS) entry which is preliminary data.</text>
</comment>
<dbReference type="EMBL" id="MU006759">
    <property type="protein sequence ID" value="KAF2621199.1"/>
    <property type="molecule type" value="Genomic_DNA"/>
</dbReference>
<organism evidence="1 2">
    <name type="scientific">Macroventuria anomochaeta</name>
    <dbReference type="NCBI Taxonomy" id="301207"/>
    <lineage>
        <taxon>Eukaryota</taxon>
        <taxon>Fungi</taxon>
        <taxon>Dikarya</taxon>
        <taxon>Ascomycota</taxon>
        <taxon>Pezizomycotina</taxon>
        <taxon>Dothideomycetes</taxon>
        <taxon>Pleosporomycetidae</taxon>
        <taxon>Pleosporales</taxon>
        <taxon>Pleosporineae</taxon>
        <taxon>Didymellaceae</taxon>
        <taxon>Macroventuria</taxon>
    </lineage>
</organism>
<sequence>MLWRPLELILESWLTVIRKDKIIALPEQHYATQAESPPTQYPWIEDPYSETILDETIDAFTCLVQAIEDRIPNEPTTADKELTVGLVDEDVLRAMHLPHGFAYTFLLRARRPRFQSIAPGLSVPTSSAFATQPFWSHLDDLGPHERFPPILLFLSSHIYTTRKPLTNPQPIGRSATLSAYTASIFSALKTSCHIYSHAPTLYAAFRGISNYYNRAVEIAKHDPECPFGPPFSKTHSYASGLYLSALRNTEDEITLLLPLHVRSDGFARRSDGERVKMESGVYGMGFTPFRGWAEPTLLDVLTHWLGMVENEAWNVNEQGVVGGIEMWKEGDEEGTWEKHTLPMAEY</sequence>
<name>A0ACB6RHG0_9PLEO</name>
<accession>A0ACB6RHG0</accession>
<keyword evidence="2" id="KW-1185">Reference proteome</keyword>
<evidence type="ECO:0000313" key="2">
    <source>
        <dbReference type="Proteomes" id="UP000799754"/>
    </source>
</evidence>
<gene>
    <name evidence="1" type="ORF">BU25DRAFT_241648</name>
</gene>